<name>A0A8S1EGD7_9PELO</name>
<keyword evidence="3" id="KW-1185">Reference proteome</keyword>
<feature type="region of interest" description="Disordered" evidence="1">
    <location>
        <begin position="378"/>
        <end position="409"/>
    </location>
</feature>
<dbReference type="AlphaFoldDB" id="A0A8S1EGD7"/>
<feature type="compositionally biased region" description="Basic residues" evidence="1">
    <location>
        <begin position="388"/>
        <end position="409"/>
    </location>
</feature>
<evidence type="ECO:0000313" key="2">
    <source>
        <dbReference type="EMBL" id="CAB3399980.1"/>
    </source>
</evidence>
<dbReference type="OrthoDB" id="5874015at2759"/>
<comment type="caution">
    <text evidence="2">The sequence shown here is derived from an EMBL/GenBank/DDBJ whole genome shotgun (WGS) entry which is preliminary data.</text>
</comment>
<proteinExistence type="predicted"/>
<organism evidence="2 3">
    <name type="scientific">Caenorhabditis bovis</name>
    <dbReference type="NCBI Taxonomy" id="2654633"/>
    <lineage>
        <taxon>Eukaryota</taxon>
        <taxon>Metazoa</taxon>
        <taxon>Ecdysozoa</taxon>
        <taxon>Nematoda</taxon>
        <taxon>Chromadorea</taxon>
        <taxon>Rhabditida</taxon>
        <taxon>Rhabditina</taxon>
        <taxon>Rhabditomorpha</taxon>
        <taxon>Rhabditoidea</taxon>
        <taxon>Rhabditidae</taxon>
        <taxon>Peloderinae</taxon>
        <taxon>Caenorhabditis</taxon>
    </lineage>
</organism>
<dbReference type="EMBL" id="CADEPM010000002">
    <property type="protein sequence ID" value="CAB3399980.1"/>
    <property type="molecule type" value="Genomic_DNA"/>
</dbReference>
<dbReference type="Proteomes" id="UP000494206">
    <property type="component" value="Unassembled WGS sequence"/>
</dbReference>
<gene>
    <name evidence="2" type="ORF">CBOVIS_LOCUS3011</name>
</gene>
<reference evidence="2 3" key="1">
    <citation type="submission" date="2020-04" db="EMBL/GenBank/DDBJ databases">
        <authorList>
            <person name="Laetsch R D."/>
            <person name="Stevens L."/>
            <person name="Kumar S."/>
            <person name="Blaxter L. M."/>
        </authorList>
    </citation>
    <scope>NUCLEOTIDE SEQUENCE [LARGE SCALE GENOMIC DNA]</scope>
</reference>
<evidence type="ECO:0000256" key="1">
    <source>
        <dbReference type="SAM" id="MobiDB-lite"/>
    </source>
</evidence>
<sequence>MNICVLLLISIVTAFQDKYLNQLIYKFIYSNEHLCGDPFIEANWLLAMNECNIECEPTEYICLVSTSQSDVQKCRKLTSACTAGIRKYLGWSMKNESIQPSTTTSTQSPPTRLFATTPAATISPPAEQKQFGSNTQLGRNSFYIKDLEPIENVNFIDDRYDEDERDSKPSFVVEPPAFSPKTFYTKLHYKNVLNIKPIKIMKVKPYSPRPKMGFTTTSVPVLNRFENAQELFEKMELEQKMAAKLAEEKTSQKFERVPIDDEPEFNEGSAVIGSRIEIIPPFPPLDPPHWDEQTSGKAIEKDYIRDYNKKCCEWAIQGLCDSYWQKVRQICAKSCRSVVCEDVEGVKSCYRLIDVDIEECYQSIRSNHFLSLPTYEKKDQSPYANSHHPLKKTKSKKSKRRRTKKKLLK</sequence>
<protein>
    <submittedName>
        <fullName evidence="2">Uncharacterized protein</fullName>
    </submittedName>
</protein>
<evidence type="ECO:0000313" key="3">
    <source>
        <dbReference type="Proteomes" id="UP000494206"/>
    </source>
</evidence>
<accession>A0A8S1EGD7</accession>